<dbReference type="KEGG" id="axl:AXY_12740"/>
<dbReference type="InterPro" id="IPR010697">
    <property type="entry name" value="YspA"/>
</dbReference>
<evidence type="ECO:0000313" key="1">
    <source>
        <dbReference type="EMBL" id="BAM47406.1"/>
    </source>
</evidence>
<dbReference type="OrthoDB" id="2301957at2"/>
<dbReference type="PIRSF" id="PIRSF021290">
    <property type="entry name" value="DUF1273"/>
    <property type="match status" value="1"/>
</dbReference>
<dbReference type="AlphaFoldDB" id="K0J451"/>
<name>K0J451_AMPXN</name>
<dbReference type="RefSeq" id="WP_015010010.1">
    <property type="nucleotide sequence ID" value="NC_018704.1"/>
</dbReference>
<dbReference type="PANTHER" id="PTHR38440">
    <property type="entry name" value="UPF0398 PROTEIN YPSA"/>
    <property type="match status" value="1"/>
</dbReference>
<organism evidence="1 2">
    <name type="scientific">Amphibacillus xylanus (strain ATCC 51415 / DSM 6626 / JCM 7361 / LMG 17667 / NBRC 15112 / Ep01)</name>
    <dbReference type="NCBI Taxonomy" id="698758"/>
    <lineage>
        <taxon>Bacteria</taxon>
        <taxon>Bacillati</taxon>
        <taxon>Bacillota</taxon>
        <taxon>Bacilli</taxon>
        <taxon>Bacillales</taxon>
        <taxon>Bacillaceae</taxon>
        <taxon>Amphibacillus</taxon>
    </lineage>
</organism>
<dbReference type="Gene3D" id="3.40.50.450">
    <property type="match status" value="1"/>
</dbReference>
<evidence type="ECO:0000313" key="2">
    <source>
        <dbReference type="Proteomes" id="UP000006294"/>
    </source>
</evidence>
<protein>
    <submittedName>
        <fullName evidence="1">Uncharacterized protein</fullName>
    </submittedName>
</protein>
<dbReference type="PANTHER" id="PTHR38440:SF1">
    <property type="entry name" value="UPF0398 PROTEIN SPR0331"/>
    <property type="match status" value="1"/>
</dbReference>
<proteinExistence type="predicted"/>
<dbReference type="Pfam" id="PF06908">
    <property type="entry name" value="YpsA"/>
    <property type="match status" value="1"/>
</dbReference>
<reference evidence="1 2" key="1">
    <citation type="submission" date="2011-01" db="EMBL/GenBank/DDBJ databases">
        <title>Whole genome sequence of Amphibacillus xylinus NBRC 15112.</title>
        <authorList>
            <person name="Nakazawa H."/>
            <person name="Katano Y."/>
            <person name="Nakamura S."/>
            <person name="Sasagawa M."/>
            <person name="Fukada J."/>
            <person name="Arai T."/>
            <person name="Sasakura N."/>
            <person name="Mochizuki D."/>
            <person name="Hosoyama A."/>
            <person name="Harada K."/>
            <person name="Horikawa H."/>
            <person name="Kato Y."/>
            <person name="Harada T."/>
            <person name="Sasaki K."/>
            <person name="Sekiguchi M."/>
            <person name="Hodoyama M."/>
            <person name="Nishiko R."/>
            <person name="Narita H."/>
            <person name="Hanamaki A."/>
            <person name="Hata C."/>
            <person name="Konno Y."/>
            <person name="Niimura Y."/>
            <person name="Yamazaki S."/>
            <person name="Fujita N."/>
        </authorList>
    </citation>
    <scope>NUCLEOTIDE SEQUENCE [LARGE SCALE GENOMIC DNA]</scope>
    <source>
        <strain evidence="2">ATCC 51415 / DSM 6626 / JCM 7361 / LMG 17667 / NBRC 15112 / Ep01</strain>
    </source>
</reference>
<dbReference type="STRING" id="698758.AXY_12740"/>
<gene>
    <name evidence="1" type="ordered locus">AXY_12740</name>
</gene>
<sequence>MEKTMVVTGYKAYEMNIRSAKDDRLPYIKKAIKDRLIGFIENGGEWVLTSGQIGIELWTCEVVLELKADYDIKYAIIPPYNQQEVRWQEQDQELYFHLVNEADYYALLYEDNYKGPYQFAARDSWLIEKSDCCLLVVDEEFPGSVGFFLDRAKKYRESNDYAIYYMTSDDLNDTIREMQENNQSF</sequence>
<dbReference type="HOGENOM" id="CLU_105319_0_0_9"/>
<dbReference type="Proteomes" id="UP000006294">
    <property type="component" value="Chromosome"/>
</dbReference>
<dbReference type="SUPFAM" id="SSF102405">
    <property type="entry name" value="MCP/YpsA-like"/>
    <property type="match status" value="1"/>
</dbReference>
<accession>K0J451</accession>
<dbReference type="eggNOG" id="COG4474">
    <property type="taxonomic scope" value="Bacteria"/>
</dbReference>
<dbReference type="EMBL" id="AP012050">
    <property type="protein sequence ID" value="BAM47406.1"/>
    <property type="molecule type" value="Genomic_DNA"/>
</dbReference>
<dbReference type="NCBIfam" id="NF010181">
    <property type="entry name" value="PRK13660.1"/>
    <property type="match status" value="1"/>
</dbReference>
<keyword evidence="2" id="KW-1185">Reference proteome</keyword>